<name>A0A5C4M8E5_9ACTN</name>
<comment type="caution">
    <text evidence="1">The sequence shown here is derived from an EMBL/GenBank/DDBJ whole genome shotgun (WGS) entry which is preliminary data.</text>
</comment>
<sequence length="85" mass="9670">MAQMTPGLKMPCPVGMPKKQLRLMMSGPTVRLEACTLVQDGLPHWVQMSRQEVLPTRHTRHKLPQMFACELVLCLGLWVCKQLLT</sequence>
<dbReference type="EMBL" id="VDFR01000234">
    <property type="protein sequence ID" value="TNC28437.1"/>
    <property type="molecule type" value="Genomic_DNA"/>
</dbReference>
<dbReference type="Proteomes" id="UP000306740">
    <property type="component" value="Unassembled WGS sequence"/>
</dbReference>
<dbReference type="AlphaFoldDB" id="A0A5C4M8E5"/>
<evidence type="ECO:0000313" key="2">
    <source>
        <dbReference type="Proteomes" id="UP000306740"/>
    </source>
</evidence>
<proteinExistence type="predicted"/>
<reference evidence="1 2" key="1">
    <citation type="submission" date="2019-05" db="EMBL/GenBank/DDBJ databases">
        <title>Mumia sp. nov., isolated from the intestinal contents of plateau pika (Ochotona curzoniae) in the Qinghai-Tibet plateau of China.</title>
        <authorList>
            <person name="Tian Z."/>
        </authorList>
    </citation>
    <scope>NUCLEOTIDE SEQUENCE [LARGE SCALE GENOMIC DNA]</scope>
    <source>
        <strain evidence="2">527</strain>
    </source>
</reference>
<evidence type="ECO:0000313" key="1">
    <source>
        <dbReference type="EMBL" id="TNC28437.1"/>
    </source>
</evidence>
<organism evidence="1 2">
    <name type="scientific">Mumia zhuanghuii</name>
    <dbReference type="NCBI Taxonomy" id="2585211"/>
    <lineage>
        <taxon>Bacteria</taxon>
        <taxon>Bacillati</taxon>
        <taxon>Actinomycetota</taxon>
        <taxon>Actinomycetes</taxon>
        <taxon>Propionibacteriales</taxon>
        <taxon>Nocardioidaceae</taxon>
        <taxon>Mumia</taxon>
    </lineage>
</organism>
<accession>A0A5C4M8E5</accession>
<protein>
    <submittedName>
        <fullName evidence="1">Uncharacterized protein</fullName>
    </submittedName>
</protein>
<gene>
    <name evidence="1" type="ORF">FHE65_34010</name>
</gene>
<dbReference type="RefSeq" id="WP_139107338.1">
    <property type="nucleotide sequence ID" value="NZ_VDFR01000234.1"/>
</dbReference>